<keyword evidence="1" id="KW-0472">Membrane</keyword>
<name>A0A6A6NW12_9PEZI</name>
<dbReference type="InterPro" id="IPR006598">
    <property type="entry name" value="CAP10"/>
</dbReference>
<protein>
    <recommendedName>
        <fullName evidence="2">Glycosyl transferase CAP10 domain-containing protein</fullName>
    </recommendedName>
</protein>
<dbReference type="EMBL" id="MU001685">
    <property type="protein sequence ID" value="KAF2455901.1"/>
    <property type="molecule type" value="Genomic_DNA"/>
</dbReference>
<evidence type="ECO:0000313" key="4">
    <source>
        <dbReference type="Proteomes" id="UP000799766"/>
    </source>
</evidence>
<dbReference type="Proteomes" id="UP000799766">
    <property type="component" value="Unassembled WGS sequence"/>
</dbReference>
<feature type="transmembrane region" description="Helical" evidence="1">
    <location>
        <begin position="262"/>
        <end position="279"/>
    </location>
</feature>
<feature type="domain" description="Glycosyl transferase CAP10" evidence="2">
    <location>
        <begin position="549"/>
        <end position="838"/>
    </location>
</feature>
<keyword evidence="1" id="KW-1133">Transmembrane helix</keyword>
<dbReference type="InterPro" id="IPR051091">
    <property type="entry name" value="O-Glucosyltr/Glycosyltrsf_90"/>
</dbReference>
<keyword evidence="1" id="KW-0812">Transmembrane</keyword>
<dbReference type="PANTHER" id="PTHR12203">
    <property type="entry name" value="KDEL LYS-ASP-GLU-LEU CONTAINING - RELATED"/>
    <property type="match status" value="1"/>
</dbReference>
<feature type="transmembrane region" description="Helical" evidence="1">
    <location>
        <begin position="61"/>
        <end position="80"/>
    </location>
</feature>
<feature type="transmembrane region" description="Helical" evidence="1">
    <location>
        <begin position="198"/>
        <end position="216"/>
    </location>
</feature>
<dbReference type="SMART" id="SM00672">
    <property type="entry name" value="CAP10"/>
    <property type="match status" value="1"/>
</dbReference>
<sequence>MSLLPGTLFVLLEGLAAPSRFGSLDGPPSSAEQRSHASSGLVAILTITATAALYPQYMTSSVTALGLCYALLTAGSLVLLERAITSIKDDKYAGGGGFVSANGSFSRRDSVSQAQDNVSGFCLRDFSGAAALACLLGSFWFEKFYTSKRIVYEPGLRGEVEDDWKYSFFLWALFGLFGIAATVVMNFSMLAMIPSYGAFRLGLVALGAPLLARLSISHSFTQIWFSLVCIATGTLLFHDLTISSPAQQLTFGTRRRMRARHLVILVTIVSLIGLTLTHLRHPFSHSSGGNGKIFPPPRATPEKPLDPLPVGTTSSHPIDILINQNDEQFAQLVERQSKTLEEAVAEYRRRYGMHPPPHFDRWFEFAKRKGVVLVDEFDMIYHSLLPFWALSPATIRARVKEALGFSNNLIALRIRDGQPVKINGGQEWQRKATMGMMKSFVDLLPDMDLAFNIHDEPRVIVPHDQLSRMIEIAKTERLPAALAVSEPKNSFSPNPGDLGRGNRADDVKTTRFNVFAHQQTWTHSRMSCSPNSPARYFDESISDNYTAYALGELGFVYNHTAFSDICNSPSLRHTYGFFERPNAFNIVHDLIPIFSQSKISSFQDILYPSPWYWFGKVEYDESKEYAWEQKNNSLWWRGSTTGGFSRDGGWRRQHRQHIVKMLNALDHAKVLTNKAGTDSSAGDWHVKSVPRQEYADIIDVHFSHVGQCDEGDCDAQKEFFEIVKPSDQQDAWQWKHLLDMDGNAFSGRFYAFLQSKSLVYKMAVFQEWHMEWLRPWTHYVPLSLKGDEWLETVRYFSGEEKGKTQGQRIAQEGREWAGKVLRNEDFEAWFYRLLLEYARVIDDNRETIGYGGP</sequence>
<evidence type="ECO:0000259" key="2">
    <source>
        <dbReference type="SMART" id="SM00672"/>
    </source>
</evidence>
<dbReference type="PANTHER" id="PTHR12203:SF104">
    <property type="entry name" value="PROTEIN CAP1, PUTATIVE (AFU_ORTHOLOGUE AFUA_1G05595)-RELATED"/>
    <property type="match status" value="1"/>
</dbReference>
<reference evidence="3" key="1">
    <citation type="journal article" date="2020" name="Stud. Mycol.">
        <title>101 Dothideomycetes genomes: a test case for predicting lifestyles and emergence of pathogens.</title>
        <authorList>
            <person name="Haridas S."/>
            <person name="Albert R."/>
            <person name="Binder M."/>
            <person name="Bloem J."/>
            <person name="Labutti K."/>
            <person name="Salamov A."/>
            <person name="Andreopoulos B."/>
            <person name="Baker S."/>
            <person name="Barry K."/>
            <person name="Bills G."/>
            <person name="Bluhm B."/>
            <person name="Cannon C."/>
            <person name="Castanera R."/>
            <person name="Culley D."/>
            <person name="Daum C."/>
            <person name="Ezra D."/>
            <person name="Gonzalez J."/>
            <person name="Henrissat B."/>
            <person name="Kuo A."/>
            <person name="Liang C."/>
            <person name="Lipzen A."/>
            <person name="Lutzoni F."/>
            <person name="Magnuson J."/>
            <person name="Mondo S."/>
            <person name="Nolan M."/>
            <person name="Ohm R."/>
            <person name="Pangilinan J."/>
            <person name="Park H.-J."/>
            <person name="Ramirez L."/>
            <person name="Alfaro M."/>
            <person name="Sun H."/>
            <person name="Tritt A."/>
            <person name="Yoshinaga Y."/>
            <person name="Zwiers L.-H."/>
            <person name="Turgeon B."/>
            <person name="Goodwin S."/>
            <person name="Spatafora J."/>
            <person name="Crous P."/>
            <person name="Grigoriev I."/>
        </authorList>
    </citation>
    <scope>NUCLEOTIDE SEQUENCE</scope>
    <source>
        <strain evidence="3">ATCC 16933</strain>
    </source>
</reference>
<accession>A0A6A6NW12</accession>
<evidence type="ECO:0000313" key="3">
    <source>
        <dbReference type="EMBL" id="KAF2455901.1"/>
    </source>
</evidence>
<feature type="transmembrane region" description="Helical" evidence="1">
    <location>
        <begin position="168"/>
        <end position="191"/>
    </location>
</feature>
<dbReference type="Pfam" id="PF05686">
    <property type="entry name" value="Glyco_transf_90"/>
    <property type="match status" value="1"/>
</dbReference>
<evidence type="ECO:0000256" key="1">
    <source>
        <dbReference type="SAM" id="Phobius"/>
    </source>
</evidence>
<gene>
    <name evidence="3" type="ORF">BDY21DRAFT_349016</name>
</gene>
<keyword evidence="4" id="KW-1185">Reference proteome</keyword>
<organism evidence="3 4">
    <name type="scientific">Lineolata rhizophorae</name>
    <dbReference type="NCBI Taxonomy" id="578093"/>
    <lineage>
        <taxon>Eukaryota</taxon>
        <taxon>Fungi</taxon>
        <taxon>Dikarya</taxon>
        <taxon>Ascomycota</taxon>
        <taxon>Pezizomycotina</taxon>
        <taxon>Dothideomycetes</taxon>
        <taxon>Dothideomycetes incertae sedis</taxon>
        <taxon>Lineolatales</taxon>
        <taxon>Lineolataceae</taxon>
        <taxon>Lineolata</taxon>
    </lineage>
</organism>
<dbReference type="OrthoDB" id="541052at2759"/>
<dbReference type="AlphaFoldDB" id="A0A6A6NW12"/>
<proteinExistence type="predicted"/>
<feature type="transmembrane region" description="Helical" evidence="1">
    <location>
        <begin position="222"/>
        <end position="241"/>
    </location>
</feature>